<dbReference type="OMA" id="FVGSHIW"/>
<protein>
    <submittedName>
        <fullName evidence="7">Tubulin nucleotide-binding domain-like protein</fullName>
    </submittedName>
</protein>
<feature type="domain" description="Misato Segment II tubulin-like" evidence="5">
    <location>
        <begin position="2"/>
        <end position="116"/>
    </location>
</feature>
<dbReference type="OrthoDB" id="271881at2759"/>
<keyword evidence="4" id="KW-0496">Mitochondrion</keyword>
<dbReference type="InterPro" id="IPR036525">
    <property type="entry name" value="Tubulin/FtsZ_GTPase_sf"/>
</dbReference>
<evidence type="ECO:0000256" key="1">
    <source>
        <dbReference type="ARBA" id="ARBA00003757"/>
    </source>
</evidence>
<organism evidence="7 8">
    <name type="scientific">Wolfiporia cocos (strain MD-104)</name>
    <name type="common">Brown rot fungus</name>
    <dbReference type="NCBI Taxonomy" id="742152"/>
    <lineage>
        <taxon>Eukaryota</taxon>
        <taxon>Fungi</taxon>
        <taxon>Dikarya</taxon>
        <taxon>Basidiomycota</taxon>
        <taxon>Agaricomycotina</taxon>
        <taxon>Agaricomycetes</taxon>
        <taxon>Polyporales</taxon>
        <taxon>Phaeolaceae</taxon>
        <taxon>Wolfiporia</taxon>
    </lineage>
</organism>
<evidence type="ECO:0000256" key="4">
    <source>
        <dbReference type="ARBA" id="ARBA00023128"/>
    </source>
</evidence>
<comment type="subcellular location">
    <subcellularLocation>
        <location evidence="2">Mitochondrion</location>
    </subcellularLocation>
</comment>
<dbReference type="EMBL" id="KB468135">
    <property type="protein sequence ID" value="PCH42910.1"/>
    <property type="molecule type" value="Genomic_DNA"/>
</dbReference>
<dbReference type="Proteomes" id="UP000218811">
    <property type="component" value="Unassembled WGS sequence"/>
</dbReference>
<evidence type="ECO:0000256" key="3">
    <source>
        <dbReference type="ARBA" id="ARBA00008507"/>
    </source>
</evidence>
<feature type="domain" description="DML1/Misato tubulin" evidence="6">
    <location>
        <begin position="133"/>
        <end position="324"/>
    </location>
</feature>
<gene>
    <name evidence="7" type="ORF">WOLCODRAFT_121196</name>
</gene>
<dbReference type="Pfam" id="PF10644">
    <property type="entry name" value="Misat_Tub_SegII"/>
    <property type="match status" value="1"/>
</dbReference>
<dbReference type="PANTHER" id="PTHR13391:SF0">
    <property type="entry name" value="PROTEIN MISATO HOMOLOG 1"/>
    <property type="match status" value="1"/>
</dbReference>
<dbReference type="Pfam" id="PF14881">
    <property type="entry name" value="Tubulin_3"/>
    <property type="match status" value="1"/>
</dbReference>
<accession>A0A2H3JL43</accession>
<dbReference type="GO" id="GO:0007005">
    <property type="term" value="P:mitochondrion organization"/>
    <property type="evidence" value="ECO:0007669"/>
    <property type="project" value="InterPro"/>
</dbReference>
<evidence type="ECO:0000313" key="7">
    <source>
        <dbReference type="EMBL" id="PCH42910.1"/>
    </source>
</evidence>
<dbReference type="CDD" id="cd06060">
    <property type="entry name" value="misato"/>
    <property type="match status" value="1"/>
</dbReference>
<evidence type="ECO:0000313" key="8">
    <source>
        <dbReference type="Proteomes" id="UP000218811"/>
    </source>
</evidence>
<dbReference type="InterPro" id="IPR019605">
    <property type="entry name" value="Misato_II_tubulin-like"/>
</dbReference>
<evidence type="ECO:0000256" key="2">
    <source>
        <dbReference type="ARBA" id="ARBA00004173"/>
    </source>
</evidence>
<reference evidence="7 8" key="1">
    <citation type="journal article" date="2012" name="Science">
        <title>The Paleozoic origin of enzymatic lignin decomposition reconstructed from 31 fungal genomes.</title>
        <authorList>
            <person name="Floudas D."/>
            <person name="Binder M."/>
            <person name="Riley R."/>
            <person name="Barry K."/>
            <person name="Blanchette R.A."/>
            <person name="Henrissat B."/>
            <person name="Martinez A.T."/>
            <person name="Otillar R."/>
            <person name="Spatafora J.W."/>
            <person name="Yadav J.S."/>
            <person name="Aerts A."/>
            <person name="Benoit I."/>
            <person name="Boyd A."/>
            <person name="Carlson A."/>
            <person name="Copeland A."/>
            <person name="Coutinho P.M."/>
            <person name="de Vries R.P."/>
            <person name="Ferreira P."/>
            <person name="Findley K."/>
            <person name="Foster B."/>
            <person name="Gaskell J."/>
            <person name="Glotzer D."/>
            <person name="Gorecki P."/>
            <person name="Heitman J."/>
            <person name="Hesse C."/>
            <person name="Hori C."/>
            <person name="Igarashi K."/>
            <person name="Jurgens J.A."/>
            <person name="Kallen N."/>
            <person name="Kersten P."/>
            <person name="Kohler A."/>
            <person name="Kuees U."/>
            <person name="Kumar T.K.A."/>
            <person name="Kuo A."/>
            <person name="LaButti K."/>
            <person name="Larrondo L.F."/>
            <person name="Lindquist E."/>
            <person name="Ling A."/>
            <person name="Lombard V."/>
            <person name="Lucas S."/>
            <person name="Lundell T."/>
            <person name="Martin R."/>
            <person name="McLaughlin D.J."/>
            <person name="Morgenstern I."/>
            <person name="Morin E."/>
            <person name="Murat C."/>
            <person name="Nagy L.G."/>
            <person name="Nolan M."/>
            <person name="Ohm R.A."/>
            <person name="Patyshakuliyeva A."/>
            <person name="Rokas A."/>
            <person name="Ruiz-Duenas F.J."/>
            <person name="Sabat G."/>
            <person name="Salamov A."/>
            <person name="Samejima M."/>
            <person name="Schmutz J."/>
            <person name="Slot J.C."/>
            <person name="St John F."/>
            <person name="Stenlid J."/>
            <person name="Sun H."/>
            <person name="Sun S."/>
            <person name="Syed K."/>
            <person name="Tsang A."/>
            <person name="Wiebenga A."/>
            <person name="Young D."/>
            <person name="Pisabarro A."/>
            <person name="Eastwood D.C."/>
            <person name="Martin F."/>
            <person name="Cullen D."/>
            <person name="Grigoriev I.V."/>
            <person name="Hibbett D.S."/>
        </authorList>
    </citation>
    <scope>NUCLEOTIDE SEQUENCE [LARGE SCALE GENOMIC DNA]</scope>
    <source>
        <strain evidence="7 8">MD-104</strain>
    </source>
</reference>
<comment type="similarity">
    <text evidence="3">Belongs to the misato family.</text>
</comment>
<dbReference type="InterPro" id="IPR029209">
    <property type="entry name" value="DML1/Misato_tubulin"/>
</dbReference>
<dbReference type="SUPFAM" id="SSF52490">
    <property type="entry name" value="Tubulin nucleotide-binding domain-like"/>
    <property type="match status" value="1"/>
</dbReference>
<name>A0A2H3JL43_WOLCO</name>
<dbReference type="Gene3D" id="3.40.50.1440">
    <property type="entry name" value="Tubulin/FtsZ, GTPase domain"/>
    <property type="match status" value="1"/>
</dbReference>
<evidence type="ECO:0000259" key="5">
    <source>
        <dbReference type="Pfam" id="PF10644"/>
    </source>
</evidence>
<comment type="function">
    <text evidence="1">Involved in the partitioning of the mitochondrial organelle and mitochondrial DNA (mtDNA) inheritance.</text>
</comment>
<dbReference type="AlphaFoldDB" id="A0A2H3JL43"/>
<keyword evidence="8" id="KW-1185">Reference proteome</keyword>
<dbReference type="InterPro" id="IPR049942">
    <property type="entry name" value="DML1/Misato"/>
</dbReference>
<dbReference type="STRING" id="742152.A0A2H3JL43"/>
<evidence type="ECO:0000259" key="6">
    <source>
        <dbReference type="Pfam" id="PF14881"/>
    </source>
</evidence>
<dbReference type="PANTHER" id="PTHR13391">
    <property type="entry name" value="MITOCHONDRIAL DISTRIBUTION REGULATOR MISATO"/>
    <property type="match status" value="1"/>
</dbReference>
<dbReference type="GO" id="GO:0005739">
    <property type="term" value="C:mitochondrion"/>
    <property type="evidence" value="ECO:0007669"/>
    <property type="project" value="UniProtKB-SubCell"/>
</dbReference>
<proteinExistence type="inferred from homology"/>
<sequence>MKEIIYIQAGPFANYIGTHFWNTQESYFTYDDNEEADINHDVSFREGLNHKGEPTYCPRLLLFDRKANFGTLSSSGGLYGDQDELDDDAQDSLWSGSVDEYRQDRIRKSSYHAHLDDADSTPQVDKPESVPSQAAVRYWSDYSRTFFHPRSLQRLPDLAEWENPEGDWNQGRETFERHDHASTDTALDTSLMEDSFRLSVEECDHLQGIQVLNETATFGGFIDAFLTSFRDEFPKLACLSFPLLSNSAPRKTDADDDLSLRRTINDALCLRSLDTLASMSVPLQTPSLWAPGPWLDGTSVELRSIYHTSAVLSAHIESATLPLRWKGSADDMASICGMLNWGDSGRFAHLSGALPLSSPLAPERDLAERLHDFTSDDILKDNADTRIEYARLYVARGLSPMDRRAFDRWTEPHRPIPYRQVFTSITECGAEQEHSIYAPAYPTPTSFPSFFTASPQKSYHGTPAISALSSLHTTPRTAQLFAAYAKLVEDSAHRKADVLGAMGLEKDEVKELGDSLWAMRDAYAGAEDVLDGEDEELGEDEE</sequence>